<dbReference type="InterPro" id="IPR036390">
    <property type="entry name" value="WH_DNA-bd_sf"/>
</dbReference>
<proteinExistence type="predicted"/>
<dbReference type="PROSITE" id="PS52050">
    <property type="entry name" value="WYL"/>
    <property type="match status" value="1"/>
</dbReference>
<dbReference type="AlphaFoldDB" id="A0AAP3Q025"/>
<protein>
    <submittedName>
        <fullName evidence="3">WYL domain-containing protein</fullName>
    </submittedName>
</protein>
<dbReference type="Pfam" id="PF25583">
    <property type="entry name" value="WCX"/>
    <property type="match status" value="1"/>
</dbReference>
<dbReference type="PANTHER" id="PTHR34580:SF1">
    <property type="entry name" value="PROTEIN PAFC"/>
    <property type="match status" value="1"/>
</dbReference>
<accession>A0AAP3Q025</accession>
<comment type="caution">
    <text evidence="3">The sequence shown here is derived from an EMBL/GenBank/DDBJ whole genome shotgun (WGS) entry which is preliminary data.</text>
</comment>
<dbReference type="RefSeq" id="WP_306775180.1">
    <property type="nucleotide sequence ID" value="NZ_JADPAO010000002.1"/>
</dbReference>
<evidence type="ECO:0000259" key="1">
    <source>
        <dbReference type="Pfam" id="PF13280"/>
    </source>
</evidence>
<gene>
    <name evidence="3" type="ORF">PNE45_01965</name>
</gene>
<dbReference type="InterPro" id="IPR026881">
    <property type="entry name" value="WYL_dom"/>
</dbReference>
<name>A0AAP3Q025_9FIRM</name>
<dbReference type="Pfam" id="PF13280">
    <property type="entry name" value="WYL"/>
    <property type="match status" value="1"/>
</dbReference>
<dbReference type="PANTHER" id="PTHR34580">
    <property type="match status" value="1"/>
</dbReference>
<dbReference type="EMBL" id="JAQLYE010000002">
    <property type="protein sequence ID" value="MDB8016803.1"/>
    <property type="molecule type" value="Genomic_DNA"/>
</dbReference>
<reference evidence="3" key="1">
    <citation type="submission" date="2023-01" db="EMBL/GenBank/DDBJ databases">
        <title>Human gut microbiome strain richness.</title>
        <authorList>
            <person name="Chen-Liaw A."/>
        </authorList>
    </citation>
    <scope>NUCLEOTIDE SEQUENCE</scope>
    <source>
        <strain evidence="3">1001283st1_D2_1001283B150209_150212</strain>
    </source>
</reference>
<dbReference type="Proteomes" id="UP001212823">
    <property type="component" value="Unassembled WGS sequence"/>
</dbReference>
<feature type="domain" description="WYL" evidence="1">
    <location>
        <begin position="158"/>
        <end position="233"/>
    </location>
</feature>
<feature type="domain" description="WCX" evidence="2">
    <location>
        <begin position="266"/>
        <end position="342"/>
    </location>
</feature>
<evidence type="ECO:0000313" key="3">
    <source>
        <dbReference type="EMBL" id="MDB8016803.1"/>
    </source>
</evidence>
<evidence type="ECO:0000313" key="4">
    <source>
        <dbReference type="Proteomes" id="UP001212823"/>
    </source>
</evidence>
<dbReference type="InterPro" id="IPR051534">
    <property type="entry name" value="CBASS_pafABC_assoc_protein"/>
</dbReference>
<organism evidence="3 4">
    <name type="scientific">Agathobacter rectalis</name>
    <dbReference type="NCBI Taxonomy" id="39491"/>
    <lineage>
        <taxon>Bacteria</taxon>
        <taxon>Bacillati</taxon>
        <taxon>Bacillota</taxon>
        <taxon>Clostridia</taxon>
        <taxon>Lachnospirales</taxon>
        <taxon>Lachnospiraceae</taxon>
        <taxon>Agathobacter</taxon>
    </lineage>
</organism>
<sequence length="349" mass="40085">MSEAENNELTAGKQFKEPRSNQKLKLLYLAKILLNNTDANHDITLDEILNKLHAYDVTAARKSLYDDIAQLNDFGIKTQKTQYGRNVHYKVIGRAFELAELKLLVDSVAAAKFITEEKSNELIKKLESLISRQEAATLQRQVYVAGRVKTMNSDIMKNVDAIHNAIANNSSLSFQYCRWNTKKELEVKHDGARYHVSPWGLLWNDGNYYLIGYDHDTQVKDIRHYRVDKMKNILIENKVREGREKLKKLDIASYGKSKFGMYNGEEIKAEILCKNSAIGVLIDRFGTDVTILKKDEAHSRVFVKVADNKLFIHWIRAMGDNFKIIGPENLVKEVHDELNRLAKQYGHAD</sequence>
<dbReference type="InterPro" id="IPR057727">
    <property type="entry name" value="WCX_dom"/>
</dbReference>
<evidence type="ECO:0000259" key="2">
    <source>
        <dbReference type="Pfam" id="PF25583"/>
    </source>
</evidence>
<dbReference type="SUPFAM" id="SSF46785">
    <property type="entry name" value="Winged helix' DNA-binding domain"/>
    <property type="match status" value="1"/>
</dbReference>